<evidence type="ECO:0000256" key="4">
    <source>
        <dbReference type="SAM" id="Phobius"/>
    </source>
</evidence>
<dbReference type="PROSITE" id="PS50005">
    <property type="entry name" value="TPR"/>
    <property type="match status" value="1"/>
</dbReference>
<keyword evidence="1" id="KW-0677">Repeat</keyword>
<name>A0A9N8VJ11_9GLOM</name>
<dbReference type="PANTHER" id="PTHR22904:SF523">
    <property type="entry name" value="STRESS-INDUCED-PHOSPHOPROTEIN 1"/>
    <property type="match status" value="1"/>
</dbReference>
<reference evidence="5" key="1">
    <citation type="submission" date="2021-06" db="EMBL/GenBank/DDBJ databases">
        <authorList>
            <person name="Kallberg Y."/>
            <person name="Tangrot J."/>
            <person name="Rosling A."/>
        </authorList>
    </citation>
    <scope>NUCLEOTIDE SEQUENCE</scope>
    <source>
        <strain evidence="5">MA453B</strain>
    </source>
</reference>
<evidence type="ECO:0000256" key="1">
    <source>
        <dbReference type="ARBA" id="ARBA00022737"/>
    </source>
</evidence>
<dbReference type="SUPFAM" id="SSF48452">
    <property type="entry name" value="TPR-like"/>
    <property type="match status" value="2"/>
</dbReference>
<dbReference type="SMART" id="SM00028">
    <property type="entry name" value="TPR"/>
    <property type="match status" value="6"/>
</dbReference>
<evidence type="ECO:0000256" key="3">
    <source>
        <dbReference type="PROSITE-ProRule" id="PRU00339"/>
    </source>
</evidence>
<dbReference type="InterPro" id="IPR011990">
    <property type="entry name" value="TPR-like_helical_dom_sf"/>
</dbReference>
<dbReference type="InterPro" id="IPR019734">
    <property type="entry name" value="TPR_rpt"/>
</dbReference>
<protein>
    <submittedName>
        <fullName evidence="5">28817_t:CDS:1</fullName>
    </submittedName>
</protein>
<dbReference type="Proteomes" id="UP000789405">
    <property type="component" value="Unassembled WGS sequence"/>
</dbReference>
<gene>
    <name evidence="5" type="ORF">DERYTH_LOCUS570</name>
</gene>
<keyword evidence="2 3" id="KW-0802">TPR repeat</keyword>
<evidence type="ECO:0000313" key="5">
    <source>
        <dbReference type="EMBL" id="CAG8452139.1"/>
    </source>
</evidence>
<feature type="transmembrane region" description="Helical" evidence="4">
    <location>
        <begin position="287"/>
        <end position="308"/>
    </location>
</feature>
<dbReference type="PANTHER" id="PTHR22904">
    <property type="entry name" value="TPR REPEAT CONTAINING PROTEIN"/>
    <property type="match status" value="1"/>
</dbReference>
<evidence type="ECO:0000256" key="2">
    <source>
        <dbReference type="ARBA" id="ARBA00022803"/>
    </source>
</evidence>
<dbReference type="GO" id="GO:0051879">
    <property type="term" value="F:Hsp90 protein binding"/>
    <property type="evidence" value="ECO:0007669"/>
    <property type="project" value="TreeGrafter"/>
</dbReference>
<keyword evidence="4" id="KW-1133">Transmembrane helix</keyword>
<keyword evidence="4" id="KW-0812">Transmembrane</keyword>
<evidence type="ECO:0000313" key="6">
    <source>
        <dbReference type="Proteomes" id="UP000789405"/>
    </source>
</evidence>
<keyword evidence="4" id="KW-0472">Membrane</keyword>
<dbReference type="EMBL" id="CAJVPY010000131">
    <property type="protein sequence ID" value="CAG8452139.1"/>
    <property type="molecule type" value="Genomic_DNA"/>
</dbReference>
<dbReference type="Gene3D" id="1.25.40.10">
    <property type="entry name" value="Tetratricopeptide repeat domain"/>
    <property type="match status" value="2"/>
</dbReference>
<organism evidence="5 6">
    <name type="scientific">Dentiscutata erythropus</name>
    <dbReference type="NCBI Taxonomy" id="1348616"/>
    <lineage>
        <taxon>Eukaryota</taxon>
        <taxon>Fungi</taxon>
        <taxon>Fungi incertae sedis</taxon>
        <taxon>Mucoromycota</taxon>
        <taxon>Glomeromycotina</taxon>
        <taxon>Glomeromycetes</taxon>
        <taxon>Diversisporales</taxon>
        <taxon>Gigasporaceae</taxon>
        <taxon>Dentiscutata</taxon>
    </lineage>
</organism>
<proteinExistence type="predicted"/>
<feature type="repeat" description="TPR" evidence="3">
    <location>
        <begin position="150"/>
        <end position="183"/>
    </location>
</feature>
<sequence length="332" mass="38258">MEHLSGQQLLQQAAKLIAENNLDEAVKIFSILVEKLPDAHLPLLSRCTCLIQLERYEEAKIDAEKILALPNIPISDDIAPGNTTLHSVGYARLAKCYKELGQIEEAEKLIKKRQELEKKVVTRKDIENMNVNSSIDSNDDDDKIISEKSAEKLRLQGNELYKKQKYNESLEKYMKAFEIDPNDLLVNSNCAQAYLKLGKLDEALIHAETCIRIDSKFAKGYYRKGCVLLEKKNFVESISAFQLAKRYGAAKESDLEKKIEFANKQIKQQSKNVSNDTFRIFLSRFRLSSFTITALVVVLISIIAWFFFDISVFNYFKDFFYWLLNSYFGDIW</sequence>
<keyword evidence="6" id="KW-1185">Reference proteome</keyword>
<accession>A0A9N8VJ11</accession>
<dbReference type="Pfam" id="PF13414">
    <property type="entry name" value="TPR_11"/>
    <property type="match status" value="1"/>
</dbReference>
<dbReference type="Pfam" id="PF13181">
    <property type="entry name" value="TPR_8"/>
    <property type="match status" value="1"/>
</dbReference>
<dbReference type="AlphaFoldDB" id="A0A9N8VJ11"/>
<comment type="caution">
    <text evidence="5">The sequence shown here is derived from an EMBL/GenBank/DDBJ whole genome shotgun (WGS) entry which is preliminary data.</text>
</comment>
<dbReference type="OrthoDB" id="2423701at2759"/>